<dbReference type="CDD" id="cd01335">
    <property type="entry name" value="Radical_SAM"/>
    <property type="match status" value="1"/>
</dbReference>
<dbReference type="OrthoDB" id="9778883at2"/>
<proteinExistence type="predicted"/>
<dbReference type="EMBL" id="CP029462">
    <property type="protein sequence ID" value="AXL20236.1"/>
    <property type="molecule type" value="Genomic_DNA"/>
</dbReference>
<name>A0A346AWJ3_9FIRM</name>
<evidence type="ECO:0000256" key="2">
    <source>
        <dbReference type="ARBA" id="ARBA00022691"/>
    </source>
</evidence>
<comment type="cofactor">
    <cofactor evidence="6">
        <name>[4Fe-4S] cluster</name>
        <dbReference type="ChEBI" id="CHEBI:49883"/>
    </cofactor>
    <text evidence="6">Binds 1 [4Fe-4S] cluster. The cluster is coordinated with 3 cysteines and an exchangeable S-adenosyl-L-methionine.</text>
</comment>
<dbReference type="Gene3D" id="3.20.20.70">
    <property type="entry name" value="Aldolase class I"/>
    <property type="match status" value="1"/>
</dbReference>
<keyword evidence="3 6" id="KW-0479">Metal-binding</keyword>
<evidence type="ECO:0000313" key="8">
    <source>
        <dbReference type="EMBL" id="AXL20236.1"/>
    </source>
</evidence>
<dbReference type="KEGG" id="meg:DKB62_00865"/>
<keyword evidence="2 6" id="KW-0949">S-adenosyl-L-methionine</keyword>
<dbReference type="RefSeq" id="WP_107196129.1">
    <property type="nucleotide sequence ID" value="NZ_CP029462.1"/>
</dbReference>
<dbReference type="InterPro" id="IPR058240">
    <property type="entry name" value="rSAM_sf"/>
</dbReference>
<dbReference type="Proteomes" id="UP000254337">
    <property type="component" value="Chromosome"/>
</dbReference>
<dbReference type="SFLD" id="SFLDG01101">
    <property type="entry name" value="Uncharacterised_Radical_SAM_Su"/>
    <property type="match status" value="1"/>
</dbReference>
<dbReference type="GO" id="GO:0003824">
    <property type="term" value="F:catalytic activity"/>
    <property type="evidence" value="ECO:0007669"/>
    <property type="project" value="InterPro"/>
</dbReference>
<gene>
    <name evidence="8" type="primary">amrS</name>
    <name evidence="8" type="ORF">DKB62_00865</name>
</gene>
<dbReference type="GO" id="GO:0046872">
    <property type="term" value="F:metal ion binding"/>
    <property type="evidence" value="ECO:0007669"/>
    <property type="project" value="UniProtKB-KW"/>
</dbReference>
<evidence type="ECO:0000313" key="9">
    <source>
        <dbReference type="Proteomes" id="UP000254337"/>
    </source>
</evidence>
<dbReference type="SFLD" id="SFLDS00029">
    <property type="entry name" value="Radical_SAM"/>
    <property type="match status" value="1"/>
</dbReference>
<dbReference type="SUPFAM" id="SSF102114">
    <property type="entry name" value="Radical SAM enzymes"/>
    <property type="match status" value="1"/>
</dbReference>
<dbReference type="InterPro" id="IPR013785">
    <property type="entry name" value="Aldolase_TIM"/>
</dbReference>
<sequence length="288" mass="32551">MTNTTLSQRTQVEGLLRCPVCPHHCTLAEGQYGRCRARKREQNRIVSVNYGKITSLMLDPIEKKPLRRFYPGSMILSVGTFGCNLSCPFCQNHEISMAGQADVPWREITPVQLAALAEAYRSHGNMGIAFTYNEPLVGYEFVRNTARLVHERGMKNVMVTNGFAELLILEELLPYIDAMNIDLKGFTDEYYQKLGGNLETVKAFIARAARDYHVELTTLIVPGENDGEDEMEAEAKWIASLDAAIPLHVTRFFPQYRMTDRGPTKVETVYRLRDIAGTYLSHVYTGNC</sequence>
<dbReference type="InterPro" id="IPR016431">
    <property type="entry name" value="Pyrv-formate_lyase-activ_prd"/>
</dbReference>
<organism evidence="8 9">
    <name type="scientific">Megasphaera stantonii</name>
    <dbReference type="NCBI Taxonomy" id="2144175"/>
    <lineage>
        <taxon>Bacteria</taxon>
        <taxon>Bacillati</taxon>
        <taxon>Bacillota</taxon>
        <taxon>Negativicutes</taxon>
        <taxon>Veillonellales</taxon>
        <taxon>Veillonellaceae</taxon>
        <taxon>Megasphaera</taxon>
    </lineage>
</organism>
<evidence type="ECO:0000256" key="3">
    <source>
        <dbReference type="ARBA" id="ARBA00022723"/>
    </source>
</evidence>
<feature type="binding site" evidence="6">
    <location>
        <position position="90"/>
    </location>
    <ligand>
        <name>[4Fe-4S] cluster</name>
        <dbReference type="ChEBI" id="CHEBI:49883"/>
        <note>4Fe-4S-S-AdoMet</note>
    </ligand>
</feature>
<evidence type="ECO:0000256" key="6">
    <source>
        <dbReference type="PIRSR" id="PIRSR004869-50"/>
    </source>
</evidence>
<protein>
    <submittedName>
        <fullName evidence="8">AmmeMemoRadiSam system radical SAM enzyme</fullName>
    </submittedName>
</protein>
<dbReference type="InterPro" id="IPR034457">
    <property type="entry name" value="Organic_radical-activating"/>
</dbReference>
<dbReference type="PIRSF" id="PIRSF004869">
    <property type="entry name" value="PflX_prd"/>
    <property type="match status" value="1"/>
</dbReference>
<feature type="binding site" evidence="6">
    <location>
        <position position="83"/>
    </location>
    <ligand>
        <name>[4Fe-4S] cluster</name>
        <dbReference type="ChEBI" id="CHEBI:49883"/>
        <note>4Fe-4S-S-AdoMet</note>
    </ligand>
</feature>
<accession>A0A346AWJ3</accession>
<evidence type="ECO:0000256" key="4">
    <source>
        <dbReference type="ARBA" id="ARBA00023004"/>
    </source>
</evidence>
<evidence type="ECO:0000259" key="7">
    <source>
        <dbReference type="PROSITE" id="PS51918"/>
    </source>
</evidence>
<dbReference type="Pfam" id="PF04055">
    <property type="entry name" value="Radical_SAM"/>
    <property type="match status" value="1"/>
</dbReference>
<dbReference type="PROSITE" id="PS51918">
    <property type="entry name" value="RADICAL_SAM"/>
    <property type="match status" value="1"/>
</dbReference>
<feature type="binding site" evidence="6">
    <location>
        <position position="87"/>
    </location>
    <ligand>
        <name>[4Fe-4S] cluster</name>
        <dbReference type="ChEBI" id="CHEBI:49883"/>
        <note>4Fe-4S-S-AdoMet</note>
    </ligand>
</feature>
<keyword evidence="5 6" id="KW-0411">Iron-sulfur</keyword>
<keyword evidence="9" id="KW-1185">Reference proteome</keyword>
<evidence type="ECO:0000256" key="5">
    <source>
        <dbReference type="ARBA" id="ARBA00023014"/>
    </source>
</evidence>
<dbReference type="GO" id="GO:0051539">
    <property type="term" value="F:4 iron, 4 sulfur cluster binding"/>
    <property type="evidence" value="ECO:0007669"/>
    <property type="project" value="UniProtKB-KW"/>
</dbReference>
<dbReference type="PANTHER" id="PTHR30352:SF5">
    <property type="entry name" value="PYRUVATE FORMATE-LYASE 1-ACTIVATING ENZYME"/>
    <property type="match status" value="1"/>
</dbReference>
<dbReference type="InterPro" id="IPR027596">
    <property type="entry name" value="AmmeMemoSam_rS"/>
</dbReference>
<dbReference type="AlphaFoldDB" id="A0A346AWJ3"/>
<dbReference type="InterPro" id="IPR007197">
    <property type="entry name" value="rSAM"/>
</dbReference>
<keyword evidence="4 6" id="KW-0408">Iron</keyword>
<evidence type="ECO:0000256" key="1">
    <source>
        <dbReference type="ARBA" id="ARBA00022485"/>
    </source>
</evidence>
<reference evidence="8 9" key="1">
    <citation type="submission" date="2018-05" db="EMBL/GenBank/DDBJ databases">
        <title>Complete genome sequence of Megasphaera sp. AJH120T, isolated from the ceca of a chicken.</title>
        <authorList>
            <person name="Maki J."/>
            <person name="Looft T."/>
        </authorList>
    </citation>
    <scope>NUCLEOTIDE SEQUENCE [LARGE SCALE GENOMIC DNA]</scope>
    <source>
        <strain evidence="8 9">AJH120</strain>
    </source>
</reference>
<dbReference type="PANTHER" id="PTHR30352">
    <property type="entry name" value="PYRUVATE FORMATE-LYASE-ACTIVATING ENZYME"/>
    <property type="match status" value="1"/>
</dbReference>
<dbReference type="NCBIfam" id="TIGR04337">
    <property type="entry name" value="AmmeMemoSam_rS"/>
    <property type="match status" value="1"/>
</dbReference>
<keyword evidence="1" id="KW-0004">4Fe-4S</keyword>
<feature type="domain" description="Radical SAM core" evidence="7">
    <location>
        <begin position="68"/>
        <end position="287"/>
    </location>
</feature>